<dbReference type="Gene3D" id="1.10.10.10">
    <property type="entry name" value="Winged helix-like DNA-binding domain superfamily/Winged helix DNA-binding domain"/>
    <property type="match status" value="1"/>
</dbReference>
<gene>
    <name evidence="1" type="primary">fur</name>
    <name evidence="2" type="ORF">EDC57_0905</name>
</gene>
<name>A0A3N1Y917_9GAMM</name>
<keyword evidence="1" id="KW-0408">Iron</keyword>
<keyword evidence="1" id="KW-0862">Zinc</keyword>
<dbReference type="GO" id="GO:0003700">
    <property type="term" value="F:DNA-binding transcription factor activity"/>
    <property type="evidence" value="ECO:0007669"/>
    <property type="project" value="UniProtKB-UniRule"/>
</dbReference>
<keyword evidence="1" id="KW-0678">Repressor</keyword>
<keyword evidence="1" id="KW-0805">Transcription regulation</keyword>
<comment type="caution">
    <text evidence="2">The sequence shown here is derived from an EMBL/GenBank/DDBJ whole genome shotgun (WGS) entry which is preliminary data.</text>
</comment>
<dbReference type="Pfam" id="PF01475">
    <property type="entry name" value="FUR"/>
    <property type="match status" value="1"/>
</dbReference>
<evidence type="ECO:0000313" key="3">
    <source>
        <dbReference type="Proteomes" id="UP000276634"/>
    </source>
</evidence>
<comment type="similarity">
    <text evidence="1">Belongs to the Fur family.</text>
</comment>
<dbReference type="EMBL" id="RJVI01000001">
    <property type="protein sequence ID" value="ROR34988.1"/>
    <property type="molecule type" value="Genomic_DNA"/>
</dbReference>
<dbReference type="InterPro" id="IPR002481">
    <property type="entry name" value="FUR"/>
</dbReference>
<dbReference type="InterPro" id="IPR036388">
    <property type="entry name" value="WH-like_DNA-bd_sf"/>
</dbReference>
<accession>A0A3N1Y917</accession>
<dbReference type="GO" id="GO:0005737">
    <property type="term" value="C:cytoplasm"/>
    <property type="evidence" value="ECO:0007669"/>
    <property type="project" value="UniProtKB-SubCell"/>
</dbReference>
<dbReference type="GO" id="GO:0045892">
    <property type="term" value="P:negative regulation of DNA-templated transcription"/>
    <property type="evidence" value="ECO:0007669"/>
    <property type="project" value="TreeGrafter"/>
</dbReference>
<dbReference type="RefSeq" id="WP_123400620.1">
    <property type="nucleotide sequence ID" value="NZ_RJVI01000001.1"/>
</dbReference>
<comment type="subcellular location">
    <subcellularLocation>
        <location evidence="1">Cytoplasm</location>
    </subcellularLocation>
</comment>
<keyword evidence="1" id="KW-0479">Metal-binding</keyword>
<protein>
    <recommendedName>
        <fullName evidence="1">Ferric uptake regulation protein</fullName>
    </recommendedName>
</protein>
<dbReference type="PANTHER" id="PTHR33202">
    <property type="entry name" value="ZINC UPTAKE REGULATION PROTEIN"/>
    <property type="match status" value="1"/>
</dbReference>
<dbReference type="GO" id="GO:0008270">
    <property type="term" value="F:zinc ion binding"/>
    <property type="evidence" value="ECO:0007669"/>
    <property type="project" value="TreeGrafter"/>
</dbReference>
<dbReference type="PANTHER" id="PTHR33202:SF7">
    <property type="entry name" value="FERRIC UPTAKE REGULATION PROTEIN"/>
    <property type="match status" value="1"/>
</dbReference>
<dbReference type="CDD" id="cd07153">
    <property type="entry name" value="Fur_like"/>
    <property type="match status" value="1"/>
</dbReference>
<keyword evidence="1" id="KW-0804">Transcription</keyword>
<sequence>MNERTDQDDRLATRLRAHGIAPTRQRLAIARVLLAAPQHLSADELLDRVRAAGGRVSKATVYNTLAVFARKGLVREVIVDPARVFYDSNTAPHHHFYNVETGELIDVEAPDLPLDRLPPPPEGTVAEGVDLVIRIRGAARA</sequence>
<keyword evidence="1" id="KW-0963">Cytoplasm</keyword>
<dbReference type="GO" id="GO:1900376">
    <property type="term" value="P:regulation of secondary metabolite biosynthetic process"/>
    <property type="evidence" value="ECO:0007669"/>
    <property type="project" value="TreeGrafter"/>
</dbReference>
<dbReference type="InterPro" id="IPR036390">
    <property type="entry name" value="WH_DNA-bd_sf"/>
</dbReference>
<dbReference type="AlphaFoldDB" id="A0A3N1Y917"/>
<dbReference type="GO" id="GO:0000976">
    <property type="term" value="F:transcription cis-regulatory region binding"/>
    <property type="evidence" value="ECO:0007669"/>
    <property type="project" value="TreeGrafter"/>
</dbReference>
<evidence type="ECO:0000313" key="2">
    <source>
        <dbReference type="EMBL" id="ROR34988.1"/>
    </source>
</evidence>
<organism evidence="2 3">
    <name type="scientific">Inmirania thermothiophila</name>
    <dbReference type="NCBI Taxonomy" id="1750597"/>
    <lineage>
        <taxon>Bacteria</taxon>
        <taxon>Pseudomonadati</taxon>
        <taxon>Pseudomonadota</taxon>
        <taxon>Gammaproteobacteria</taxon>
        <taxon>Chromatiales</taxon>
        <taxon>Ectothiorhodospiraceae</taxon>
        <taxon>Inmirania</taxon>
    </lineage>
</organism>
<dbReference type="SUPFAM" id="SSF46785">
    <property type="entry name" value="Winged helix' DNA-binding domain"/>
    <property type="match status" value="1"/>
</dbReference>
<dbReference type="OrthoDB" id="8659436at2"/>
<comment type="subunit">
    <text evidence="1">Homodimer.</text>
</comment>
<reference evidence="2 3" key="1">
    <citation type="submission" date="2018-11" db="EMBL/GenBank/DDBJ databases">
        <title>Genomic Encyclopedia of Type Strains, Phase IV (KMG-IV): sequencing the most valuable type-strain genomes for metagenomic binning, comparative biology and taxonomic classification.</title>
        <authorList>
            <person name="Goeker M."/>
        </authorList>
    </citation>
    <scope>NUCLEOTIDE SEQUENCE [LARGE SCALE GENOMIC DNA]</scope>
    <source>
        <strain evidence="2 3">DSM 100275</strain>
    </source>
</reference>
<dbReference type="Proteomes" id="UP000276634">
    <property type="component" value="Unassembled WGS sequence"/>
</dbReference>
<proteinExistence type="inferred from homology"/>
<evidence type="ECO:0000256" key="1">
    <source>
        <dbReference type="RuleBase" id="RU364037"/>
    </source>
</evidence>
<keyword evidence="1" id="KW-0238">DNA-binding</keyword>
<keyword evidence="3" id="KW-1185">Reference proteome</keyword>